<organism evidence="1 2">
    <name type="scientific">Turneriella parva (strain ATCC BAA-1111 / DSM 21527 / NCTC 11395 / H)</name>
    <name type="common">Leptospira parva</name>
    <dbReference type="NCBI Taxonomy" id="869212"/>
    <lineage>
        <taxon>Bacteria</taxon>
        <taxon>Pseudomonadati</taxon>
        <taxon>Spirochaetota</taxon>
        <taxon>Spirochaetia</taxon>
        <taxon>Leptospirales</taxon>
        <taxon>Leptospiraceae</taxon>
        <taxon>Turneriella</taxon>
    </lineage>
</organism>
<evidence type="ECO:0008006" key="3">
    <source>
        <dbReference type="Google" id="ProtNLM"/>
    </source>
</evidence>
<accession>I4B8M9</accession>
<gene>
    <name evidence="1" type="ordered locus">Turpa_2997</name>
</gene>
<dbReference type="STRING" id="869212.Turpa_2997"/>
<sequence length="257" mass="28882">MNITPLNFLRGLMHPAGIFICGLMLACGTTAPQVTTAGAVAESLGSKEAEAFRREISQNYPPYKSLRVSFTLKGKVDNQELYYEGQLTATATALTLRLTDAVFLSPLLTLEIAETSVSLKDHARNKKETIARKDYQWVELFGRSFPVSFFEPLMRGFVPADATAPKSSYLATPGGDTQVRSVNDSYEAALYFNENKLRKIFYRDKLRGEILVFQLGTFFKNRAYPQNLRIEHSRTNDHLALQFKNLQVTGEPTKPKK</sequence>
<dbReference type="Proteomes" id="UP000006048">
    <property type="component" value="Chromosome"/>
</dbReference>
<protein>
    <recommendedName>
        <fullName evidence="3">Lipoprotein</fullName>
    </recommendedName>
</protein>
<proteinExistence type="predicted"/>
<evidence type="ECO:0000313" key="2">
    <source>
        <dbReference type="Proteomes" id="UP000006048"/>
    </source>
</evidence>
<dbReference type="EMBL" id="CP002959">
    <property type="protein sequence ID" value="AFM13636.1"/>
    <property type="molecule type" value="Genomic_DNA"/>
</dbReference>
<dbReference type="HOGENOM" id="CLU_1081596_0_0_12"/>
<keyword evidence="2" id="KW-1185">Reference proteome</keyword>
<name>I4B8M9_TURPD</name>
<dbReference type="KEGG" id="tpx:Turpa_2997"/>
<evidence type="ECO:0000313" key="1">
    <source>
        <dbReference type="EMBL" id="AFM13636.1"/>
    </source>
</evidence>
<dbReference type="AlphaFoldDB" id="I4B8M9"/>
<reference evidence="1 2" key="1">
    <citation type="submission" date="2012-06" db="EMBL/GenBank/DDBJ databases">
        <title>The complete chromosome of genome of Turneriella parva DSM 21527.</title>
        <authorList>
            <consortium name="US DOE Joint Genome Institute (JGI-PGF)"/>
            <person name="Lucas S."/>
            <person name="Han J."/>
            <person name="Lapidus A."/>
            <person name="Bruce D."/>
            <person name="Goodwin L."/>
            <person name="Pitluck S."/>
            <person name="Peters L."/>
            <person name="Kyrpides N."/>
            <person name="Mavromatis K."/>
            <person name="Ivanova N."/>
            <person name="Mikhailova N."/>
            <person name="Chertkov O."/>
            <person name="Detter J.C."/>
            <person name="Tapia R."/>
            <person name="Han C."/>
            <person name="Land M."/>
            <person name="Hauser L."/>
            <person name="Markowitz V."/>
            <person name="Cheng J.-F."/>
            <person name="Hugenholtz P."/>
            <person name="Woyke T."/>
            <person name="Wu D."/>
            <person name="Gronow S."/>
            <person name="Wellnitz S."/>
            <person name="Brambilla E."/>
            <person name="Klenk H.-P."/>
            <person name="Eisen J.A."/>
        </authorList>
    </citation>
    <scope>NUCLEOTIDE SEQUENCE [LARGE SCALE GENOMIC DNA]</scope>
    <source>
        <strain evidence="2">ATCC BAA-1111 / DSM 21527 / NCTC 11395 / H</strain>
    </source>
</reference>